<protein>
    <submittedName>
        <fullName evidence="3">Uncharacterized protein</fullName>
    </submittedName>
</protein>
<evidence type="ECO:0000313" key="3">
    <source>
        <dbReference type="EMBL" id="MFC5897087.1"/>
    </source>
</evidence>
<dbReference type="Proteomes" id="UP001596241">
    <property type="component" value="Unassembled WGS sequence"/>
</dbReference>
<evidence type="ECO:0000256" key="1">
    <source>
        <dbReference type="SAM" id="MobiDB-lite"/>
    </source>
</evidence>
<keyword evidence="4" id="KW-1185">Reference proteome</keyword>
<accession>A0ABW1FT17</accession>
<reference evidence="4" key="1">
    <citation type="journal article" date="2019" name="Int. J. Syst. Evol. Microbiol.">
        <title>The Global Catalogue of Microorganisms (GCM) 10K type strain sequencing project: providing services to taxonomists for standard genome sequencing and annotation.</title>
        <authorList>
            <consortium name="The Broad Institute Genomics Platform"/>
            <consortium name="The Broad Institute Genome Sequencing Center for Infectious Disease"/>
            <person name="Wu L."/>
            <person name="Ma J."/>
        </authorList>
    </citation>
    <scope>NUCLEOTIDE SEQUENCE [LARGE SCALE GENOMIC DNA]</scope>
    <source>
        <strain evidence="4">CGMCC 1.15809</strain>
    </source>
</reference>
<keyword evidence="2" id="KW-0812">Transmembrane</keyword>
<keyword evidence="2" id="KW-0472">Membrane</keyword>
<name>A0ABW1FT17_9ACTN</name>
<gene>
    <name evidence="3" type="ORF">ACFP3M_30220</name>
</gene>
<dbReference type="EMBL" id="JBHSPW010000018">
    <property type="protein sequence ID" value="MFC5897087.1"/>
    <property type="molecule type" value="Genomic_DNA"/>
</dbReference>
<feature type="region of interest" description="Disordered" evidence="1">
    <location>
        <begin position="1"/>
        <end position="24"/>
    </location>
</feature>
<proteinExistence type="predicted"/>
<sequence>MSTASRRTAGPVSRHDAVRPAPRTGAVRRQLPWWALVLPVATFVSLLALPATSAAPAPTAVTRLLEIAARALSA</sequence>
<comment type="caution">
    <text evidence="3">The sequence shown here is derived from an EMBL/GenBank/DDBJ whole genome shotgun (WGS) entry which is preliminary data.</text>
</comment>
<dbReference type="RefSeq" id="WP_345082627.1">
    <property type="nucleotide sequence ID" value="NZ_BAAAWG010000007.1"/>
</dbReference>
<evidence type="ECO:0000256" key="2">
    <source>
        <dbReference type="SAM" id="Phobius"/>
    </source>
</evidence>
<keyword evidence="2" id="KW-1133">Transmembrane helix</keyword>
<evidence type="ECO:0000313" key="4">
    <source>
        <dbReference type="Proteomes" id="UP001596241"/>
    </source>
</evidence>
<organism evidence="3 4">
    <name type="scientific">Streptomyces ramulosus</name>
    <dbReference type="NCBI Taxonomy" id="47762"/>
    <lineage>
        <taxon>Bacteria</taxon>
        <taxon>Bacillati</taxon>
        <taxon>Actinomycetota</taxon>
        <taxon>Actinomycetes</taxon>
        <taxon>Kitasatosporales</taxon>
        <taxon>Streptomycetaceae</taxon>
        <taxon>Streptomyces</taxon>
    </lineage>
</organism>
<feature type="transmembrane region" description="Helical" evidence="2">
    <location>
        <begin position="33"/>
        <end position="55"/>
    </location>
</feature>